<dbReference type="SMART" id="SM00382">
    <property type="entry name" value="AAA"/>
    <property type="match status" value="1"/>
</dbReference>
<dbReference type="InterPro" id="IPR003959">
    <property type="entry name" value="ATPase_AAA_core"/>
</dbReference>
<dbReference type="PANTHER" id="PTHR23070">
    <property type="entry name" value="BCS1 AAA-TYPE ATPASE"/>
    <property type="match status" value="1"/>
</dbReference>
<evidence type="ECO:0000256" key="4">
    <source>
        <dbReference type="ARBA" id="ARBA00022840"/>
    </source>
</evidence>
<dbReference type="Gene3D" id="3.40.50.300">
    <property type="entry name" value="P-loop containing nucleotide triphosphate hydrolases"/>
    <property type="match status" value="1"/>
</dbReference>
<proteinExistence type="inferred from homology"/>
<dbReference type="InterPro" id="IPR025753">
    <property type="entry name" value="AAA_N_dom"/>
</dbReference>
<dbReference type="InterPro" id="IPR003960">
    <property type="entry name" value="ATPase_AAA_CS"/>
</dbReference>
<dbReference type="InterPro" id="IPR027417">
    <property type="entry name" value="P-loop_NTPase"/>
</dbReference>
<evidence type="ECO:0000259" key="8">
    <source>
        <dbReference type="SMART" id="SM00382"/>
    </source>
</evidence>
<evidence type="ECO:0000256" key="1">
    <source>
        <dbReference type="ARBA" id="ARBA00001946"/>
    </source>
</evidence>
<keyword evidence="7" id="KW-0547">Nucleotide-binding</keyword>
<dbReference type="Pfam" id="PF00004">
    <property type="entry name" value="AAA"/>
    <property type="match status" value="1"/>
</dbReference>
<comment type="catalytic activity">
    <reaction evidence="6">
        <text>ATP + H2O = ADP + phosphate + H(+)</text>
        <dbReference type="Rhea" id="RHEA:13065"/>
        <dbReference type="ChEBI" id="CHEBI:15377"/>
        <dbReference type="ChEBI" id="CHEBI:15378"/>
        <dbReference type="ChEBI" id="CHEBI:30616"/>
        <dbReference type="ChEBI" id="CHEBI:43474"/>
        <dbReference type="ChEBI" id="CHEBI:456216"/>
    </reaction>
</comment>
<evidence type="ECO:0000313" key="10">
    <source>
        <dbReference type="Proteomes" id="UP001634007"/>
    </source>
</evidence>
<dbReference type="SUPFAM" id="SSF52540">
    <property type="entry name" value="P-loop containing nucleoside triphosphate hydrolases"/>
    <property type="match status" value="1"/>
</dbReference>
<dbReference type="GO" id="GO:0006950">
    <property type="term" value="P:response to stress"/>
    <property type="evidence" value="ECO:0007669"/>
    <property type="project" value="UniProtKB-ARBA"/>
</dbReference>
<evidence type="ECO:0000256" key="2">
    <source>
        <dbReference type="ARBA" id="ARBA00007448"/>
    </source>
</evidence>
<evidence type="ECO:0000256" key="6">
    <source>
        <dbReference type="ARBA" id="ARBA00049360"/>
    </source>
</evidence>
<comment type="cofactor">
    <cofactor evidence="1">
        <name>Mg(2+)</name>
        <dbReference type="ChEBI" id="CHEBI:18420"/>
    </cofactor>
</comment>
<evidence type="ECO:0000313" key="9">
    <source>
        <dbReference type="EMBL" id="KAL3720428.1"/>
    </source>
</evidence>
<gene>
    <name evidence="9" type="ORF">ACJRO7_005275</name>
</gene>
<accession>A0ABD3J566</accession>
<sequence length="459" mass="52379">MVVQSVIRLFLPPEFQGFLFSKIHGFFSCFCNEMTMVIGQYDGYSQNDLFGAAQVLLATKQSLSMQRVQVTKSPKENHFTLAMDQNQMPVDTFHGVKLKWVFVLRQVDSGHQVHQGSTVQHEVQHFELIFHKKNREIVVKSYLPFLIDEAKSIKQGNKTLKLCTPGSLSGPWSSVNLDHPVTFQTLAMELELKKKILDDLDRIVRRKEYYRRVGKVWKRGYLLYGPPGIGKSSLVAAMANYLNFDVYGLELSGLRSIANLRRLLVATTNQSILVVEDIDCTIQLQDRNPRTRAAGMNPMLMCYQQQDQVTLSGFLNFTDGLWSSCGNERIIVFTTNHVEKLDPAILRPGRMDLHIPMSYCTPCGFRLLAYNYLGIDHHELFNQIESAIMMARVTLAEVAEELMKCDESEIVLRDMVSFLTNHKRKENEEVIKEKVCRSQLIVEIGGSEEESSKGKLIEK</sequence>
<evidence type="ECO:0000256" key="3">
    <source>
        <dbReference type="ARBA" id="ARBA00022801"/>
    </source>
</evidence>
<keyword evidence="4 7" id="KW-0067">ATP-binding</keyword>
<keyword evidence="3" id="KW-0378">Hydrolase</keyword>
<dbReference type="Pfam" id="PF25568">
    <property type="entry name" value="AAA_lid_At3g28540"/>
    <property type="match status" value="1"/>
</dbReference>
<dbReference type="AlphaFoldDB" id="A0ABD3J566"/>
<dbReference type="PROSITE" id="PS00674">
    <property type="entry name" value="AAA"/>
    <property type="match status" value="1"/>
</dbReference>
<comment type="similarity">
    <text evidence="2">Belongs to the AAA ATPase family. BCS1 subfamily.</text>
</comment>
<keyword evidence="10" id="KW-1185">Reference proteome</keyword>
<evidence type="ECO:0000256" key="7">
    <source>
        <dbReference type="RuleBase" id="RU003651"/>
    </source>
</evidence>
<reference evidence="9 10" key="1">
    <citation type="submission" date="2024-11" db="EMBL/GenBank/DDBJ databases">
        <title>Chromosome-level genome assembly of Eucalyptus globulus Labill. provides insights into its genome evolution.</title>
        <authorList>
            <person name="Li X."/>
        </authorList>
    </citation>
    <scope>NUCLEOTIDE SEQUENCE [LARGE SCALE GENOMIC DNA]</scope>
    <source>
        <strain evidence="9">CL2024</strain>
        <tissue evidence="9">Fresh tender leaves</tissue>
    </source>
</reference>
<feature type="domain" description="AAA+ ATPase" evidence="8">
    <location>
        <begin position="217"/>
        <end position="361"/>
    </location>
</feature>
<dbReference type="Pfam" id="PF14363">
    <property type="entry name" value="AAA_assoc"/>
    <property type="match status" value="1"/>
</dbReference>
<dbReference type="Gene3D" id="6.10.280.40">
    <property type="match status" value="1"/>
</dbReference>
<dbReference type="CDD" id="cd19510">
    <property type="entry name" value="RecA-like_BCS1"/>
    <property type="match status" value="1"/>
</dbReference>
<organism evidence="9 10">
    <name type="scientific">Eucalyptus globulus</name>
    <name type="common">Tasmanian blue gum</name>
    <dbReference type="NCBI Taxonomy" id="34317"/>
    <lineage>
        <taxon>Eukaryota</taxon>
        <taxon>Viridiplantae</taxon>
        <taxon>Streptophyta</taxon>
        <taxon>Embryophyta</taxon>
        <taxon>Tracheophyta</taxon>
        <taxon>Spermatophyta</taxon>
        <taxon>Magnoliopsida</taxon>
        <taxon>eudicotyledons</taxon>
        <taxon>Gunneridae</taxon>
        <taxon>Pentapetalae</taxon>
        <taxon>rosids</taxon>
        <taxon>malvids</taxon>
        <taxon>Myrtales</taxon>
        <taxon>Myrtaceae</taxon>
        <taxon>Myrtoideae</taxon>
        <taxon>Eucalypteae</taxon>
        <taxon>Eucalyptus</taxon>
    </lineage>
</organism>
<evidence type="ECO:0000256" key="5">
    <source>
        <dbReference type="ARBA" id="ARBA00022842"/>
    </source>
</evidence>
<comment type="caution">
    <text evidence="9">The sequence shown here is derived from an EMBL/GenBank/DDBJ whole genome shotgun (WGS) entry which is preliminary data.</text>
</comment>
<dbReference type="InterPro" id="IPR003593">
    <property type="entry name" value="AAA+_ATPase"/>
</dbReference>
<dbReference type="Proteomes" id="UP001634007">
    <property type="component" value="Unassembled WGS sequence"/>
</dbReference>
<dbReference type="EMBL" id="JBJKBG010000010">
    <property type="protein sequence ID" value="KAL3720428.1"/>
    <property type="molecule type" value="Genomic_DNA"/>
</dbReference>
<dbReference type="InterPro" id="IPR058017">
    <property type="entry name" value="At3g28540-like_C"/>
</dbReference>
<dbReference type="GO" id="GO:0016787">
    <property type="term" value="F:hydrolase activity"/>
    <property type="evidence" value="ECO:0007669"/>
    <property type="project" value="UniProtKB-KW"/>
</dbReference>
<dbReference type="GO" id="GO:0005524">
    <property type="term" value="F:ATP binding"/>
    <property type="evidence" value="ECO:0007669"/>
    <property type="project" value="UniProtKB-KW"/>
</dbReference>
<protein>
    <recommendedName>
        <fullName evidence="8">AAA+ ATPase domain-containing protein</fullName>
    </recommendedName>
</protein>
<dbReference type="InterPro" id="IPR050747">
    <property type="entry name" value="Mitochondrial_chaperone_BCS1"/>
</dbReference>
<name>A0ABD3J566_EUCGL</name>
<keyword evidence="5" id="KW-0460">Magnesium</keyword>